<feature type="domain" description="Reverse transcriptase zinc-binding" evidence="3">
    <location>
        <begin position="925"/>
        <end position="1021"/>
    </location>
</feature>
<dbReference type="Proteomes" id="UP001459277">
    <property type="component" value="Unassembled WGS sequence"/>
</dbReference>
<evidence type="ECO:0000259" key="2">
    <source>
        <dbReference type="Pfam" id="PF03372"/>
    </source>
</evidence>
<evidence type="ECO:0000256" key="1">
    <source>
        <dbReference type="SAM" id="MobiDB-lite"/>
    </source>
</evidence>
<dbReference type="InterPro" id="IPR025836">
    <property type="entry name" value="Zn_knuckle_CX2CX4HX4C"/>
</dbReference>
<dbReference type="Pfam" id="PF03372">
    <property type="entry name" value="Exo_endo_phos"/>
    <property type="match status" value="1"/>
</dbReference>
<dbReference type="InterPro" id="IPR036691">
    <property type="entry name" value="Endo/exonu/phosph_ase_sf"/>
</dbReference>
<dbReference type="InterPro" id="IPR005135">
    <property type="entry name" value="Endo/exonuclease/phosphatase"/>
</dbReference>
<evidence type="ECO:0008006" key="8">
    <source>
        <dbReference type="Google" id="ProtNLM"/>
    </source>
</evidence>
<dbReference type="Pfam" id="PF13966">
    <property type="entry name" value="zf-RVT"/>
    <property type="match status" value="1"/>
</dbReference>
<feature type="region of interest" description="Disordered" evidence="1">
    <location>
        <begin position="417"/>
        <end position="459"/>
    </location>
</feature>
<organism evidence="6 7">
    <name type="scientific">Lithocarpus litseifolius</name>
    <dbReference type="NCBI Taxonomy" id="425828"/>
    <lineage>
        <taxon>Eukaryota</taxon>
        <taxon>Viridiplantae</taxon>
        <taxon>Streptophyta</taxon>
        <taxon>Embryophyta</taxon>
        <taxon>Tracheophyta</taxon>
        <taxon>Spermatophyta</taxon>
        <taxon>Magnoliopsida</taxon>
        <taxon>eudicotyledons</taxon>
        <taxon>Gunneridae</taxon>
        <taxon>Pentapetalae</taxon>
        <taxon>rosids</taxon>
        <taxon>fabids</taxon>
        <taxon>Fagales</taxon>
        <taxon>Fagaceae</taxon>
        <taxon>Lithocarpus</taxon>
    </lineage>
</organism>
<evidence type="ECO:0000313" key="6">
    <source>
        <dbReference type="EMBL" id="KAL0004646.1"/>
    </source>
</evidence>
<dbReference type="Pfam" id="PF14392">
    <property type="entry name" value="zf-CCHC_4"/>
    <property type="match status" value="1"/>
</dbReference>
<dbReference type="InterPro" id="IPR040256">
    <property type="entry name" value="At4g02000-like"/>
</dbReference>
<feature type="domain" description="DUF4283" evidence="4">
    <location>
        <begin position="33"/>
        <end position="106"/>
    </location>
</feature>
<proteinExistence type="predicted"/>
<name>A0AAW2D2U3_9ROSI</name>
<dbReference type="InterPro" id="IPR026960">
    <property type="entry name" value="RVT-Znf"/>
</dbReference>
<dbReference type="AlphaFoldDB" id="A0AAW2D2U3"/>
<keyword evidence="7" id="KW-1185">Reference proteome</keyword>
<dbReference type="PANTHER" id="PTHR31286:SF167">
    <property type="entry name" value="OS09G0268800 PROTEIN"/>
    <property type="match status" value="1"/>
</dbReference>
<dbReference type="InterPro" id="IPR025558">
    <property type="entry name" value="DUF4283"/>
</dbReference>
<protein>
    <recommendedName>
        <fullName evidence="8">CCHC-type domain-containing protein</fullName>
    </recommendedName>
</protein>
<dbReference type="Gene3D" id="3.60.10.10">
    <property type="entry name" value="Endonuclease/exonuclease/phosphatase"/>
    <property type="match status" value="1"/>
</dbReference>
<evidence type="ECO:0000259" key="3">
    <source>
        <dbReference type="Pfam" id="PF13966"/>
    </source>
</evidence>
<accession>A0AAW2D2U3</accession>
<dbReference type="EMBL" id="JAZDWU010000004">
    <property type="protein sequence ID" value="KAL0004646.1"/>
    <property type="molecule type" value="Genomic_DNA"/>
</dbReference>
<evidence type="ECO:0000313" key="7">
    <source>
        <dbReference type="Proteomes" id="UP001459277"/>
    </source>
</evidence>
<dbReference type="PANTHER" id="PTHR31286">
    <property type="entry name" value="GLYCINE-RICH CELL WALL STRUCTURAL PROTEIN 1.8-LIKE"/>
    <property type="match status" value="1"/>
</dbReference>
<feature type="domain" description="Zinc knuckle CX2CX4HX4C" evidence="5">
    <location>
        <begin position="169"/>
        <end position="216"/>
    </location>
</feature>
<comment type="caution">
    <text evidence="6">The sequence shown here is derived from an EMBL/GenBank/DDBJ whole genome shotgun (WGS) entry which is preliminary data.</text>
</comment>
<dbReference type="SUPFAM" id="SSF56219">
    <property type="entry name" value="DNase I-like"/>
    <property type="match status" value="1"/>
</dbReference>
<evidence type="ECO:0000259" key="5">
    <source>
        <dbReference type="Pfam" id="PF14392"/>
    </source>
</evidence>
<feature type="domain" description="Endonuclease/exonuclease/phosphatase" evidence="2">
    <location>
        <begin position="495"/>
        <end position="660"/>
    </location>
</feature>
<dbReference type="GO" id="GO:0003824">
    <property type="term" value="F:catalytic activity"/>
    <property type="evidence" value="ECO:0007669"/>
    <property type="project" value="InterPro"/>
</dbReference>
<dbReference type="Pfam" id="PF14111">
    <property type="entry name" value="DUF4283"/>
    <property type="match status" value="1"/>
</dbReference>
<sequence>MEEITKRYVGIKLSAREDVEVTILEPETEDGFILVGKFFTKRRINLESVTRVMKTVWKMEKSFEASDLGENKVMFRFQTKDDMDRVLLLRPWSFDKYLVLLHELERGEAVKDIKFNKSPFWVQIHGLPTMCQTKSVGLSIGTTLGGVERVNANEKGFCLGNFVRIRVLMDISMPLCRGRKVRLGAHGLKWVEFKYERLPIFCYLCGRIDHDERDCLQGLRSKETLQPEEKQFGPWLRATQEKLQKPLLVTAARNEATKISEAENQLGEQSLVGIAERRTVSGTPRSNHPGRTERWVEARADVGNTFSLSSHIQVNTPEIPRISNFEQQLWDIDAAILGEAPDVIIEPSKEEEVEKEHFVLNRTVDSLETKVTSHANGLGTEAHSQNLAPGLQGPNLKMEHQPGNTLGLSPSGFNFNVWPISPKQSKPNKSKKSNGSGLKKNKENSGYVGTNTEAGKEHMQPLGENKGVEILMEVDHVEMDGIKRKIERQHGLVVPSIQRGGGLALLWKNSMKVEVLTYSPRHIDAIVTEKQGTKIWRFTGFYGHSETGRREESWKLLECLSQRSKLPWVCMGDFNEIMYPREKEGGGVRLDGQIRGFREAINRSHLRDMGYVGSDYTWSRRLGRRGWVRERLDRALVSTDWAMMFPSVKLFHVSNSTSDHSILVLRDTKSPQWQRKRSKLFRFESMWLKDERCNKVVEEGWERGQNRASAWPLKACLEECQRSLDSWNKHSFGHVGKQIGVLQHKIQVLESMNGTAMDLESIHEMKMELNWWLGIKEEMWHQRSRNRWLKAGDKNTTFFHTKASNRFQRNTISRILDSNNVWLEDADQIGQTFVDYFEQLFTSSRPRVDPELIDAIHSKVLTPAKPNAENALVCELINRASGEWNLDKLINWFQPEDREAILSIPLSTNNTKDRIVWAENRSGKFTVKSTYTLALEEQQRFALGDFSNGLVRRKIWKAIWQLNVPQKIKHFAWRAGRDILATKLNLAKRKIAPNGICELCGKGEESVSHLFWFYEHAKGVWSASKMVWPFEISPW</sequence>
<gene>
    <name evidence="6" type="ORF">SO802_012207</name>
</gene>
<evidence type="ECO:0000259" key="4">
    <source>
        <dbReference type="Pfam" id="PF14111"/>
    </source>
</evidence>
<reference evidence="6 7" key="1">
    <citation type="submission" date="2024-01" db="EMBL/GenBank/DDBJ databases">
        <title>A telomere-to-telomere, gap-free genome of sweet tea (Lithocarpus litseifolius).</title>
        <authorList>
            <person name="Zhou J."/>
        </authorList>
    </citation>
    <scope>NUCLEOTIDE SEQUENCE [LARGE SCALE GENOMIC DNA]</scope>
    <source>
        <strain evidence="6">Zhou-2022a</strain>
        <tissue evidence="6">Leaf</tissue>
    </source>
</reference>